<keyword evidence="6 8" id="KW-0472">Membrane</keyword>
<evidence type="ECO:0000256" key="4">
    <source>
        <dbReference type="ARBA" id="ARBA00022692"/>
    </source>
</evidence>
<evidence type="ECO:0000256" key="6">
    <source>
        <dbReference type="ARBA" id="ARBA00023136"/>
    </source>
</evidence>
<keyword evidence="7" id="KW-0325">Glycoprotein</keyword>
<feature type="transmembrane region" description="Helical" evidence="8">
    <location>
        <begin position="171"/>
        <end position="190"/>
    </location>
</feature>
<evidence type="ECO:0000256" key="3">
    <source>
        <dbReference type="ARBA" id="ARBA00022679"/>
    </source>
</evidence>
<evidence type="ECO:0000256" key="1">
    <source>
        <dbReference type="ARBA" id="ARBA00004370"/>
    </source>
</evidence>
<dbReference type="AlphaFoldDB" id="A0A3M7M7E1"/>
<dbReference type="Pfam" id="PF13641">
    <property type="entry name" value="Glyco_tranf_2_3"/>
    <property type="match status" value="1"/>
</dbReference>
<feature type="transmembrane region" description="Helical" evidence="8">
    <location>
        <begin position="96"/>
        <end position="115"/>
    </location>
</feature>
<comment type="subcellular location">
    <subcellularLocation>
        <location evidence="1">Membrane</location>
    </subcellularLocation>
</comment>
<dbReference type="InterPro" id="IPR029044">
    <property type="entry name" value="Nucleotide-diphossugar_trans"/>
</dbReference>
<keyword evidence="4 8" id="KW-0812">Transmembrane</keyword>
<dbReference type="GO" id="GO:0016020">
    <property type="term" value="C:membrane"/>
    <property type="evidence" value="ECO:0007669"/>
    <property type="project" value="UniProtKB-SubCell"/>
</dbReference>
<keyword evidence="2" id="KW-0328">Glycosyltransferase</keyword>
<evidence type="ECO:0000256" key="8">
    <source>
        <dbReference type="SAM" id="Phobius"/>
    </source>
</evidence>
<feature type="transmembrane region" description="Helical" evidence="8">
    <location>
        <begin position="599"/>
        <end position="619"/>
    </location>
</feature>
<dbReference type="PANTHER" id="PTHR47844:SF1">
    <property type="entry name" value="EXOSTOSIN-LIKE 2"/>
    <property type="match status" value="1"/>
</dbReference>
<dbReference type="EMBL" id="KE747824">
    <property type="protein sequence ID" value="RMZ70398.1"/>
    <property type="molecule type" value="Genomic_DNA"/>
</dbReference>
<dbReference type="PANTHER" id="PTHR47844">
    <property type="entry name" value="SYNTHASE CPS1, PUTATIVE (AFU_ORTHOLOGUE AFUA_7G02500)-RELATED"/>
    <property type="match status" value="1"/>
</dbReference>
<dbReference type="GO" id="GO:0016757">
    <property type="term" value="F:glycosyltransferase activity"/>
    <property type="evidence" value="ECO:0007669"/>
    <property type="project" value="UniProtKB-KW"/>
</dbReference>
<dbReference type="InterPro" id="IPR052427">
    <property type="entry name" value="Glycosyltrans_GT2/GT47"/>
</dbReference>
<organism evidence="9 10">
    <name type="scientific">Pyrenophora seminiperda CCB06</name>
    <dbReference type="NCBI Taxonomy" id="1302712"/>
    <lineage>
        <taxon>Eukaryota</taxon>
        <taxon>Fungi</taxon>
        <taxon>Dikarya</taxon>
        <taxon>Ascomycota</taxon>
        <taxon>Pezizomycotina</taxon>
        <taxon>Dothideomycetes</taxon>
        <taxon>Pleosporomycetidae</taxon>
        <taxon>Pleosporales</taxon>
        <taxon>Pleosporineae</taxon>
        <taxon>Pleosporaceae</taxon>
        <taxon>Pyrenophora</taxon>
    </lineage>
</organism>
<feature type="transmembrane region" description="Helical" evidence="8">
    <location>
        <begin position="667"/>
        <end position="685"/>
    </location>
</feature>
<feature type="transmembrane region" description="Helical" evidence="8">
    <location>
        <begin position="135"/>
        <end position="159"/>
    </location>
</feature>
<evidence type="ECO:0000256" key="2">
    <source>
        <dbReference type="ARBA" id="ARBA00022676"/>
    </source>
</evidence>
<evidence type="ECO:0000256" key="5">
    <source>
        <dbReference type="ARBA" id="ARBA00022989"/>
    </source>
</evidence>
<keyword evidence="3" id="KW-0808">Transferase</keyword>
<reference evidence="9 10" key="1">
    <citation type="journal article" date="2014" name="PLoS ONE">
        <title>De novo Genome Assembly of the Fungal Plant Pathogen Pyrenophora semeniperda.</title>
        <authorList>
            <person name="Soliai M.M."/>
            <person name="Meyer S.E."/>
            <person name="Udall J.A."/>
            <person name="Elzinga D.E."/>
            <person name="Hermansen R.A."/>
            <person name="Bodily P.M."/>
            <person name="Hart A.A."/>
            <person name="Coleman C.E."/>
        </authorList>
    </citation>
    <scope>NUCLEOTIDE SEQUENCE [LARGE SCALE GENOMIC DNA]</scope>
    <source>
        <strain evidence="9 10">CCB06</strain>
        <tissue evidence="9">Mycelium</tissue>
    </source>
</reference>
<protein>
    <submittedName>
        <fullName evidence="9">Capsule polysaccharide synthase Cps1</fullName>
    </submittedName>
</protein>
<name>A0A3M7M7E1_9PLEO</name>
<keyword evidence="10" id="KW-1185">Reference proteome</keyword>
<accession>A0A3M7M7E1</accession>
<evidence type="ECO:0000313" key="9">
    <source>
        <dbReference type="EMBL" id="RMZ70398.1"/>
    </source>
</evidence>
<dbReference type="Proteomes" id="UP000265663">
    <property type="component" value="Unassembled WGS sequence"/>
</dbReference>
<keyword evidence="5 8" id="KW-1133">Transmembrane helix</keyword>
<evidence type="ECO:0000256" key="7">
    <source>
        <dbReference type="ARBA" id="ARBA00023180"/>
    </source>
</evidence>
<proteinExistence type="predicted"/>
<dbReference type="OrthoDB" id="2849215at2759"/>
<dbReference type="SUPFAM" id="SSF53448">
    <property type="entry name" value="Nucleotide-diphospho-sugar transferases"/>
    <property type="match status" value="1"/>
</dbReference>
<evidence type="ECO:0000313" key="10">
    <source>
        <dbReference type="Proteomes" id="UP000265663"/>
    </source>
</evidence>
<gene>
    <name evidence="9" type="ORF">GMOD_00000484</name>
</gene>
<sequence length="719" mass="82649">MYSLRGIKMLSLRHGLLWQTHTFTVFAIVNSRTMSVSTDNPEQSLQELNSDMIQVSGPLHDLDDASHSTPEPITSKPNYQACDLNASKTVKTAKTYAIANFCVSFTIVPALWFWWLSTFETKSVLASGSTWGYHLAQSIHHVNQALFLVTLLWVAYLMLAKPEPIKGPACLARRMWYLFHLVPMICYYATAEKLLVVKDLPILLYTALEVSRRFRTIVGLVFWFQYKPALPQPRHLSKTRTQSTTGDLFSAQDCTVIVPTVGPSEDNPAFDEMVCAILLNKLKRVIFSTNTEAAKEATEAKVKDLLKQLAAGDTTYQKEHRAKYLLHKNWMKYEAALTFDPAATHLVCENANISNKRQQFIKVVGAVETNIVVSTDDTAIWHPLFSHATLPAFNEDNVGLVGTRKWVKRLLYAWNEKYGYTRSIAHFCAFRIWNMVGALYLIRHNFDISAFWTSDGGLFGVSGRACFIKTDIVQDPDFQTKFLNERAFRTVDYFRSHQAKWWYMQSIAYLFTLQGTAPLMSDDDNFITRWVIAHTKYTIRIQYSPEATMTTVLGGLKASTPSSTLWDDITPHKFPSQCVRWARTTFRQNPIALLDDQTIWWLTPLSVWTVYFPWMYNFALFWDGLAVTTYTFTSWYNDYGLWPLLLLIWSSKLVKTLPWFWEHPTDLVFFVVPVYHVLVYCHSLLKGYALWTVMDTAWSGRKNLPNAQPQTQQDAKKHD</sequence>